<evidence type="ECO:0000313" key="2">
    <source>
        <dbReference type="Proteomes" id="UP000646827"/>
    </source>
</evidence>
<comment type="caution">
    <text evidence="1">The sequence shown here is derived from an EMBL/GenBank/DDBJ whole genome shotgun (WGS) entry which is preliminary data.</text>
</comment>
<dbReference type="EMBL" id="JAEPRB010000035">
    <property type="protein sequence ID" value="KAG2224921.1"/>
    <property type="molecule type" value="Genomic_DNA"/>
</dbReference>
<proteinExistence type="predicted"/>
<protein>
    <submittedName>
        <fullName evidence="1">Uncharacterized protein</fullName>
    </submittedName>
</protein>
<keyword evidence="2" id="KW-1185">Reference proteome</keyword>
<dbReference type="Proteomes" id="UP000646827">
    <property type="component" value="Unassembled WGS sequence"/>
</dbReference>
<name>A0A8H7S961_9FUNG</name>
<reference evidence="1 2" key="1">
    <citation type="submission" date="2020-12" db="EMBL/GenBank/DDBJ databases">
        <title>Metabolic potential, ecology and presence of endohyphal bacteria is reflected in genomic diversity of Mucoromycotina.</title>
        <authorList>
            <person name="Muszewska A."/>
            <person name="Okrasinska A."/>
            <person name="Steczkiewicz K."/>
            <person name="Drgas O."/>
            <person name="Orlowska M."/>
            <person name="Perlinska-Lenart U."/>
            <person name="Aleksandrzak-Piekarczyk T."/>
            <person name="Szatraj K."/>
            <person name="Zielenkiewicz U."/>
            <person name="Pilsyk S."/>
            <person name="Malc E."/>
            <person name="Mieczkowski P."/>
            <person name="Kruszewska J.S."/>
            <person name="Biernat P."/>
            <person name="Pawlowska J."/>
        </authorList>
    </citation>
    <scope>NUCLEOTIDE SEQUENCE [LARGE SCALE GENOMIC DNA]</scope>
    <source>
        <strain evidence="1 2">CBS 142.35</strain>
    </source>
</reference>
<gene>
    <name evidence="1" type="ORF">INT45_010870</name>
</gene>
<accession>A0A8H7S961</accession>
<dbReference type="AlphaFoldDB" id="A0A8H7S961"/>
<evidence type="ECO:0000313" key="1">
    <source>
        <dbReference type="EMBL" id="KAG2224921.1"/>
    </source>
</evidence>
<organism evidence="1 2">
    <name type="scientific">Circinella minor</name>
    <dbReference type="NCBI Taxonomy" id="1195481"/>
    <lineage>
        <taxon>Eukaryota</taxon>
        <taxon>Fungi</taxon>
        <taxon>Fungi incertae sedis</taxon>
        <taxon>Mucoromycota</taxon>
        <taxon>Mucoromycotina</taxon>
        <taxon>Mucoromycetes</taxon>
        <taxon>Mucorales</taxon>
        <taxon>Lichtheimiaceae</taxon>
        <taxon>Circinella</taxon>
    </lineage>
</organism>
<sequence>MRDIQIIKSQEHERHHWPFDIISSVFSFVRLIDLGRLLRQESGDQNFWDYCSYAIQTRAKAEAWELALYTPAGYMAALCHGNRKLEAIGRLRCTGYDTQKGLLHFESCAAEEDHFFINTQDPPSSLKLICAQWPYPPTAEDQTDNIPVICSPGIYRQRLGPDGEGGQLHYSIVEHYEQQWADTFCNQCHTVHQSYNSNHHNNNNTSGYGDNDSGQNVMKIRFQSAFVTFEWLQQGLQ</sequence>
<dbReference type="OrthoDB" id="2226295at2759"/>